<dbReference type="SUPFAM" id="SSF52172">
    <property type="entry name" value="CheY-like"/>
    <property type="match status" value="1"/>
</dbReference>
<evidence type="ECO:0000313" key="6">
    <source>
        <dbReference type="EMBL" id="TNV84459.1"/>
    </source>
</evidence>
<feature type="transmembrane region" description="Helical" evidence="3">
    <location>
        <begin position="92"/>
        <end position="110"/>
    </location>
</feature>
<dbReference type="InterPro" id="IPR005467">
    <property type="entry name" value="His_kinase_dom"/>
</dbReference>
<evidence type="ECO:0008006" key="8">
    <source>
        <dbReference type="Google" id="ProtNLM"/>
    </source>
</evidence>
<evidence type="ECO:0000259" key="4">
    <source>
        <dbReference type="PROSITE" id="PS50109"/>
    </source>
</evidence>
<organism evidence="6 7">
    <name type="scientific">Halteria grandinella</name>
    <dbReference type="NCBI Taxonomy" id="5974"/>
    <lineage>
        <taxon>Eukaryota</taxon>
        <taxon>Sar</taxon>
        <taxon>Alveolata</taxon>
        <taxon>Ciliophora</taxon>
        <taxon>Intramacronucleata</taxon>
        <taxon>Spirotrichea</taxon>
        <taxon>Stichotrichia</taxon>
        <taxon>Sporadotrichida</taxon>
        <taxon>Halteriidae</taxon>
        <taxon>Halteria</taxon>
    </lineage>
</organism>
<feature type="modified residue" description="4-aspartylphosphate" evidence="2">
    <location>
        <position position="921"/>
    </location>
</feature>
<keyword evidence="3" id="KW-0472">Membrane</keyword>
<accession>A0A8J8P286</accession>
<dbReference type="CDD" id="cd00082">
    <property type="entry name" value="HisKA"/>
    <property type="match status" value="1"/>
</dbReference>
<dbReference type="InterPro" id="IPR036097">
    <property type="entry name" value="HisK_dim/P_sf"/>
</dbReference>
<proteinExistence type="predicted"/>
<keyword evidence="3" id="KW-1133">Transmembrane helix</keyword>
<dbReference type="InterPro" id="IPR050956">
    <property type="entry name" value="2C_system_His_kinase"/>
</dbReference>
<dbReference type="GO" id="GO:0000155">
    <property type="term" value="F:phosphorelay sensor kinase activity"/>
    <property type="evidence" value="ECO:0007669"/>
    <property type="project" value="InterPro"/>
</dbReference>
<dbReference type="InterPro" id="IPR036890">
    <property type="entry name" value="HATPase_C_sf"/>
</dbReference>
<dbReference type="InterPro" id="IPR001789">
    <property type="entry name" value="Sig_transdc_resp-reg_receiver"/>
</dbReference>
<evidence type="ECO:0000256" key="2">
    <source>
        <dbReference type="PROSITE-ProRule" id="PRU00169"/>
    </source>
</evidence>
<dbReference type="SMART" id="SM00387">
    <property type="entry name" value="HATPase_c"/>
    <property type="match status" value="1"/>
</dbReference>
<dbReference type="CDD" id="cd17546">
    <property type="entry name" value="REC_hyHK_CKI1_RcsC-like"/>
    <property type="match status" value="1"/>
</dbReference>
<dbReference type="SMART" id="SM00448">
    <property type="entry name" value="REC"/>
    <property type="match status" value="1"/>
</dbReference>
<dbReference type="Proteomes" id="UP000785679">
    <property type="component" value="Unassembled WGS sequence"/>
</dbReference>
<keyword evidence="7" id="KW-1185">Reference proteome</keyword>
<dbReference type="PROSITE" id="PS50110">
    <property type="entry name" value="RESPONSE_REGULATORY"/>
    <property type="match status" value="1"/>
</dbReference>
<comment type="caution">
    <text evidence="6">The sequence shown here is derived from an EMBL/GenBank/DDBJ whole genome shotgun (WGS) entry which is preliminary data.</text>
</comment>
<dbReference type="SUPFAM" id="SSF55874">
    <property type="entry name" value="ATPase domain of HSP90 chaperone/DNA topoisomerase II/histidine kinase"/>
    <property type="match status" value="1"/>
</dbReference>
<protein>
    <recommendedName>
        <fullName evidence="8">Histidine kinase</fullName>
    </recommendedName>
</protein>
<name>A0A8J8P286_HALGN</name>
<dbReference type="Gene3D" id="3.30.565.10">
    <property type="entry name" value="Histidine kinase-like ATPase, C-terminal domain"/>
    <property type="match status" value="1"/>
</dbReference>
<evidence type="ECO:0000256" key="1">
    <source>
        <dbReference type="ARBA" id="ARBA00022553"/>
    </source>
</evidence>
<feature type="domain" description="Histidine kinase" evidence="4">
    <location>
        <begin position="510"/>
        <end position="738"/>
    </location>
</feature>
<dbReference type="PROSITE" id="PS50109">
    <property type="entry name" value="HIS_KIN"/>
    <property type="match status" value="1"/>
</dbReference>
<sequence length="994" mass="114451">MPFLNTQKTFKSKLTLAFSDPQDTIDYNLQKRHEIIFISALLFVQRMIFLIILLVSSFQNDTVDNRRLWLNGSGRAIHLIALLALIFSRRVWVQQLHGPIIILSYLAFVFNKKNAIQDEQFISLFGQHMIIIVCIVIMNTSWIITAIAVVCSFVSMLLFLGVTQQFYMGLILPQMVIFCIILVFISYFCDKKSKEEFLQVKLNMRLNEEMRHIIEVVPEGILIYDPHTKDVLMANTELQRLVNKYEKLPSQIHEFPQTQNFSEEEAKQGGKWWSRIRSLFNCSHGSKIRTRKLTQEQLKQNNTLIKVKESLSNIIKVKPYENRLAAAGFGVDLTHSSQQDTNQIQPPGMSIYEAISTYPDRDQFFSFSLFEQREENIIQSLQTHPQGERLISNGEVDAQMNPIVFESFESLPQENVPNSRRQMAAPTHRIFDNDQIGFADAQERQPNDTSQNFDNIPQNRKKGDVVQFKEVVLNFQDREIHMIVVKNLTQLIRYQETELSNNFFELLTATVSHEMTTPLNSILALLSNVIRNAETEPDQFCAKLSHQLQELKIVRSSCNMLHYLVNDMVDLYQLKNKRFKRSEKTVDINKIVEEIIDIIKIPCQQKGISIDFHMNPTIPSSLILDSKRFKQILMNLLQNAVKFTYHGSIMVKIAFERQNKFLTVEVTDTGIGISEADQKNLFQVFGKLKNTQSTNTSGIGLGLYICRQLCKALRGDIVLKSSEERVGTCFQFKVKTELIEESQMNERELLRDSIRHQSSSSSMRLQSGAQLLRQDSSQNFSIPNQNSRQVFKHIQEPTVRPGLIFRKIKYNSWRQKDHSLGPQVNKSLILSHSQNQESIGTQPIENCPCNDRPKVLIVDDNIFNVYAVQTMIENILNSPKCDSALNGLIAYEAVQKREQERRNNPCVCGKETQNYSLILMDCNMPVMDGFCATIKIRDYLTNQSTQPLIVALTAYNTKRFEEKCFQAGMDKFLSKPVELGEIEALLMDLKLIIQ</sequence>
<dbReference type="Gene3D" id="1.10.287.130">
    <property type="match status" value="1"/>
</dbReference>
<dbReference type="PANTHER" id="PTHR43719:SF28">
    <property type="entry name" value="PEROXIDE STRESS-ACTIVATED HISTIDINE KINASE MAK1-RELATED"/>
    <property type="match status" value="1"/>
</dbReference>
<feature type="transmembrane region" description="Helical" evidence="3">
    <location>
        <begin position="166"/>
        <end position="189"/>
    </location>
</feature>
<dbReference type="InterPro" id="IPR011006">
    <property type="entry name" value="CheY-like_superfamily"/>
</dbReference>
<feature type="transmembrane region" description="Helical" evidence="3">
    <location>
        <begin position="35"/>
        <end position="56"/>
    </location>
</feature>
<evidence type="ECO:0000313" key="7">
    <source>
        <dbReference type="Proteomes" id="UP000785679"/>
    </source>
</evidence>
<dbReference type="InterPro" id="IPR004358">
    <property type="entry name" value="Sig_transdc_His_kin-like_C"/>
</dbReference>
<feature type="transmembrane region" description="Helical" evidence="3">
    <location>
        <begin position="130"/>
        <end position="160"/>
    </location>
</feature>
<gene>
    <name evidence="6" type="ORF">FGO68_gene5675</name>
</gene>
<keyword evidence="3" id="KW-0812">Transmembrane</keyword>
<evidence type="ECO:0000259" key="5">
    <source>
        <dbReference type="PROSITE" id="PS50110"/>
    </source>
</evidence>
<keyword evidence="1 2" id="KW-0597">Phosphoprotein</keyword>
<dbReference type="Pfam" id="PF00512">
    <property type="entry name" value="HisKA"/>
    <property type="match status" value="1"/>
</dbReference>
<reference evidence="6" key="1">
    <citation type="submission" date="2019-06" db="EMBL/GenBank/DDBJ databases">
        <authorList>
            <person name="Zheng W."/>
        </authorList>
    </citation>
    <scope>NUCLEOTIDE SEQUENCE</scope>
    <source>
        <strain evidence="6">QDHG01</strain>
    </source>
</reference>
<dbReference type="Pfam" id="PF00072">
    <property type="entry name" value="Response_reg"/>
    <property type="match status" value="1"/>
</dbReference>
<dbReference type="PANTHER" id="PTHR43719">
    <property type="entry name" value="TWO-COMPONENT HISTIDINE KINASE"/>
    <property type="match status" value="1"/>
</dbReference>
<feature type="domain" description="Response regulatory" evidence="5">
    <location>
        <begin position="854"/>
        <end position="990"/>
    </location>
</feature>
<feature type="transmembrane region" description="Helical" evidence="3">
    <location>
        <begin position="68"/>
        <end position="86"/>
    </location>
</feature>
<dbReference type="InterPro" id="IPR003594">
    <property type="entry name" value="HATPase_dom"/>
</dbReference>
<dbReference type="Pfam" id="PF02518">
    <property type="entry name" value="HATPase_c"/>
    <property type="match status" value="1"/>
</dbReference>
<dbReference type="AlphaFoldDB" id="A0A8J8P286"/>
<dbReference type="PRINTS" id="PR00344">
    <property type="entry name" value="BCTRLSENSOR"/>
</dbReference>
<dbReference type="InterPro" id="IPR003661">
    <property type="entry name" value="HisK_dim/P_dom"/>
</dbReference>
<dbReference type="OrthoDB" id="21225at2759"/>
<dbReference type="SUPFAM" id="SSF47384">
    <property type="entry name" value="Homodimeric domain of signal transducing histidine kinase"/>
    <property type="match status" value="1"/>
</dbReference>
<dbReference type="EMBL" id="RRYP01002747">
    <property type="protein sequence ID" value="TNV84459.1"/>
    <property type="molecule type" value="Genomic_DNA"/>
</dbReference>
<evidence type="ECO:0000256" key="3">
    <source>
        <dbReference type="SAM" id="Phobius"/>
    </source>
</evidence>
<dbReference type="Gene3D" id="3.40.50.2300">
    <property type="match status" value="1"/>
</dbReference>